<evidence type="ECO:0000313" key="1">
    <source>
        <dbReference type="EMBL" id="KAK5950897.1"/>
    </source>
</evidence>
<sequence>MGDDVLRMVLGTMLGALAGNYCQTQQCRCGNIFNPSTGNDPGNASIHCHACRPNERTRSSLCCSCGNSLHGSPTYDSLNRCGDCREQGWAQVKHQIRTENAHWGTLDVLKILSRVAPEFFFPATTHIRQHDLMTPETTIYVRNPSTMSFSARGTPANIVLIRIISDIDQCKHALYVWIEPHARVDQLANAVCGVKPSLTENVTTGPGGSTFRARNENGGARTVWNHQIINSAPLGHCDTLVVRGWL</sequence>
<accession>A0AAN8I2A2</accession>
<proteinExistence type="predicted"/>
<comment type="caution">
    <text evidence="1">The sequence shown here is derived from an EMBL/GenBank/DDBJ whole genome shotgun (WGS) entry which is preliminary data.</text>
</comment>
<protein>
    <submittedName>
        <fullName evidence="1">Uncharacterized protein</fullName>
    </submittedName>
</protein>
<dbReference type="EMBL" id="JAKLMC020000023">
    <property type="protein sequence ID" value="KAK5950897.1"/>
    <property type="molecule type" value="Genomic_DNA"/>
</dbReference>
<organism evidence="1 2">
    <name type="scientific">Knufia fluminis</name>
    <dbReference type="NCBI Taxonomy" id="191047"/>
    <lineage>
        <taxon>Eukaryota</taxon>
        <taxon>Fungi</taxon>
        <taxon>Dikarya</taxon>
        <taxon>Ascomycota</taxon>
        <taxon>Pezizomycotina</taxon>
        <taxon>Eurotiomycetes</taxon>
        <taxon>Chaetothyriomycetidae</taxon>
        <taxon>Chaetothyriales</taxon>
        <taxon>Trichomeriaceae</taxon>
        <taxon>Knufia</taxon>
    </lineage>
</organism>
<name>A0AAN8I2A2_9EURO</name>
<evidence type="ECO:0000313" key="2">
    <source>
        <dbReference type="Proteomes" id="UP001316803"/>
    </source>
</evidence>
<gene>
    <name evidence="1" type="ORF">OHC33_007968</name>
</gene>
<dbReference type="AlphaFoldDB" id="A0AAN8I2A2"/>
<reference evidence="1 2" key="1">
    <citation type="submission" date="2022-12" db="EMBL/GenBank/DDBJ databases">
        <title>Genomic features and morphological characterization of a novel Knufia sp. strain isolated from spacecraft assembly facility.</title>
        <authorList>
            <person name="Teixeira M."/>
            <person name="Chander A.M."/>
            <person name="Stajich J.E."/>
            <person name="Venkateswaran K."/>
        </authorList>
    </citation>
    <scope>NUCLEOTIDE SEQUENCE [LARGE SCALE GENOMIC DNA]</scope>
    <source>
        <strain evidence="1 2">FJI-L2-BK-P2</strain>
    </source>
</reference>
<keyword evidence="2" id="KW-1185">Reference proteome</keyword>
<dbReference type="Proteomes" id="UP001316803">
    <property type="component" value="Unassembled WGS sequence"/>
</dbReference>